<reference evidence="2" key="2">
    <citation type="journal article" date="2024" name="Plant">
        <title>Genomic evolution and insights into agronomic trait innovations of Sesamum species.</title>
        <authorList>
            <person name="Miao H."/>
            <person name="Wang L."/>
            <person name="Qu L."/>
            <person name="Liu H."/>
            <person name="Sun Y."/>
            <person name="Le M."/>
            <person name="Wang Q."/>
            <person name="Wei S."/>
            <person name="Zheng Y."/>
            <person name="Lin W."/>
            <person name="Duan Y."/>
            <person name="Cao H."/>
            <person name="Xiong S."/>
            <person name="Wang X."/>
            <person name="Wei L."/>
            <person name="Li C."/>
            <person name="Ma Q."/>
            <person name="Ju M."/>
            <person name="Zhao R."/>
            <person name="Li G."/>
            <person name="Mu C."/>
            <person name="Tian Q."/>
            <person name="Mei H."/>
            <person name="Zhang T."/>
            <person name="Gao T."/>
            <person name="Zhang H."/>
        </authorList>
    </citation>
    <scope>NUCLEOTIDE SEQUENCE</scope>
    <source>
        <strain evidence="2">G02</strain>
    </source>
</reference>
<protein>
    <submittedName>
        <fullName evidence="2">Uncharacterized protein</fullName>
    </submittedName>
</protein>
<feature type="compositionally biased region" description="Polar residues" evidence="1">
    <location>
        <begin position="98"/>
        <end position="107"/>
    </location>
</feature>
<sequence length="161" mass="18376">MAVEGKGLLSRPRSYKDGPQRPKSNKFCRFHNDYGYTTEECRHLKSEIERLIQNSYLQEYVCWEKARGTGQYQKYKTDKDKYVKNPSSESPVKDIPRSSMTRKTNANDPVRKGVIRMIVGGPVGGDSQRARKAQAREAYGTAVREVIDVEHANDASLIQFD</sequence>
<dbReference type="EMBL" id="JACGWJ010000007">
    <property type="protein sequence ID" value="KAL0408427.1"/>
    <property type="molecule type" value="Genomic_DNA"/>
</dbReference>
<reference evidence="2" key="1">
    <citation type="submission" date="2020-06" db="EMBL/GenBank/DDBJ databases">
        <authorList>
            <person name="Li T."/>
            <person name="Hu X."/>
            <person name="Zhang T."/>
            <person name="Song X."/>
            <person name="Zhang H."/>
            <person name="Dai N."/>
            <person name="Sheng W."/>
            <person name="Hou X."/>
            <person name="Wei L."/>
        </authorList>
    </citation>
    <scope>NUCLEOTIDE SEQUENCE</scope>
    <source>
        <strain evidence="2">G02</strain>
        <tissue evidence="2">Leaf</tissue>
    </source>
</reference>
<feature type="region of interest" description="Disordered" evidence="1">
    <location>
        <begin position="1"/>
        <end position="26"/>
    </location>
</feature>
<dbReference type="AlphaFoldDB" id="A0AAW2TVY5"/>
<organism evidence="2">
    <name type="scientific">Sesamum radiatum</name>
    <name type="common">Black benniseed</name>
    <dbReference type="NCBI Taxonomy" id="300843"/>
    <lineage>
        <taxon>Eukaryota</taxon>
        <taxon>Viridiplantae</taxon>
        <taxon>Streptophyta</taxon>
        <taxon>Embryophyta</taxon>
        <taxon>Tracheophyta</taxon>
        <taxon>Spermatophyta</taxon>
        <taxon>Magnoliopsida</taxon>
        <taxon>eudicotyledons</taxon>
        <taxon>Gunneridae</taxon>
        <taxon>Pentapetalae</taxon>
        <taxon>asterids</taxon>
        <taxon>lamiids</taxon>
        <taxon>Lamiales</taxon>
        <taxon>Pedaliaceae</taxon>
        <taxon>Sesamum</taxon>
    </lineage>
</organism>
<name>A0AAW2TVY5_SESRA</name>
<feature type="region of interest" description="Disordered" evidence="1">
    <location>
        <begin position="77"/>
        <end position="107"/>
    </location>
</feature>
<gene>
    <name evidence="2" type="ORF">Sradi_1777100</name>
</gene>
<accession>A0AAW2TVY5</accession>
<evidence type="ECO:0000313" key="2">
    <source>
        <dbReference type="EMBL" id="KAL0408427.1"/>
    </source>
</evidence>
<proteinExistence type="predicted"/>
<comment type="caution">
    <text evidence="2">The sequence shown here is derived from an EMBL/GenBank/DDBJ whole genome shotgun (WGS) entry which is preliminary data.</text>
</comment>
<evidence type="ECO:0000256" key="1">
    <source>
        <dbReference type="SAM" id="MobiDB-lite"/>
    </source>
</evidence>